<feature type="domain" description="Transposase IS801/IS1294" evidence="1">
    <location>
        <begin position="2"/>
        <end position="33"/>
    </location>
</feature>
<dbReference type="EMBL" id="BARS01034894">
    <property type="protein sequence ID" value="GAG26951.1"/>
    <property type="molecule type" value="Genomic_DNA"/>
</dbReference>
<protein>
    <recommendedName>
        <fullName evidence="1">Transposase IS801/IS1294 domain-containing protein</fullName>
    </recommendedName>
</protein>
<organism evidence="2">
    <name type="scientific">marine sediment metagenome</name>
    <dbReference type="NCBI Taxonomy" id="412755"/>
    <lineage>
        <taxon>unclassified sequences</taxon>
        <taxon>metagenomes</taxon>
        <taxon>ecological metagenomes</taxon>
    </lineage>
</organism>
<accession>X0XQ39</accession>
<dbReference type="InterPro" id="IPR007069">
    <property type="entry name" value="Transposase_32"/>
</dbReference>
<sequence length="34" mass="3822">TRTVLNYLARYIHRVAITNSRIISADNGKVTFSA</sequence>
<reference evidence="2" key="1">
    <citation type="journal article" date="2014" name="Front. Microbiol.">
        <title>High frequency of phylogenetically diverse reductive dehalogenase-homologous genes in deep subseafloor sedimentary metagenomes.</title>
        <authorList>
            <person name="Kawai M."/>
            <person name="Futagami T."/>
            <person name="Toyoda A."/>
            <person name="Takaki Y."/>
            <person name="Nishi S."/>
            <person name="Hori S."/>
            <person name="Arai W."/>
            <person name="Tsubouchi T."/>
            <person name="Morono Y."/>
            <person name="Uchiyama I."/>
            <person name="Ito T."/>
            <person name="Fujiyama A."/>
            <person name="Inagaki F."/>
            <person name="Takami H."/>
        </authorList>
    </citation>
    <scope>NUCLEOTIDE SEQUENCE</scope>
    <source>
        <strain evidence="2">Expedition CK06-06</strain>
    </source>
</reference>
<gene>
    <name evidence="2" type="ORF">S01H1_53850</name>
</gene>
<dbReference type="GO" id="GO:0006313">
    <property type="term" value="P:DNA transposition"/>
    <property type="evidence" value="ECO:0007669"/>
    <property type="project" value="InterPro"/>
</dbReference>
<dbReference type="GO" id="GO:0003677">
    <property type="term" value="F:DNA binding"/>
    <property type="evidence" value="ECO:0007669"/>
    <property type="project" value="InterPro"/>
</dbReference>
<comment type="caution">
    <text evidence="2">The sequence shown here is derived from an EMBL/GenBank/DDBJ whole genome shotgun (WGS) entry which is preliminary data.</text>
</comment>
<proteinExistence type="predicted"/>
<dbReference type="GO" id="GO:0004803">
    <property type="term" value="F:transposase activity"/>
    <property type="evidence" value="ECO:0007669"/>
    <property type="project" value="InterPro"/>
</dbReference>
<evidence type="ECO:0000259" key="1">
    <source>
        <dbReference type="Pfam" id="PF04986"/>
    </source>
</evidence>
<evidence type="ECO:0000313" key="2">
    <source>
        <dbReference type="EMBL" id="GAG26951.1"/>
    </source>
</evidence>
<name>X0XQ39_9ZZZZ</name>
<feature type="non-terminal residue" evidence="2">
    <location>
        <position position="1"/>
    </location>
</feature>
<dbReference type="Pfam" id="PF04986">
    <property type="entry name" value="Y2_Tnp"/>
    <property type="match status" value="1"/>
</dbReference>
<dbReference type="AlphaFoldDB" id="X0XQ39"/>